<dbReference type="CDD" id="cd07377">
    <property type="entry name" value="WHTH_GntR"/>
    <property type="match status" value="1"/>
</dbReference>
<dbReference type="InterPro" id="IPR036390">
    <property type="entry name" value="WH_DNA-bd_sf"/>
</dbReference>
<dbReference type="Gene3D" id="1.10.10.10">
    <property type="entry name" value="Winged helix-like DNA-binding domain superfamily/Winged helix DNA-binding domain"/>
    <property type="match status" value="1"/>
</dbReference>
<dbReference type="InterPro" id="IPR008920">
    <property type="entry name" value="TF_FadR/GntR_C"/>
</dbReference>
<organism evidence="5 6">
    <name type="scientific">Blautia difficilis</name>
    <dbReference type="NCBI Taxonomy" id="2763027"/>
    <lineage>
        <taxon>Bacteria</taxon>
        <taxon>Bacillati</taxon>
        <taxon>Bacillota</taxon>
        <taxon>Clostridia</taxon>
        <taxon>Lachnospirales</taxon>
        <taxon>Lachnospiraceae</taxon>
        <taxon>Blautia</taxon>
    </lineage>
</organism>
<evidence type="ECO:0000256" key="3">
    <source>
        <dbReference type="ARBA" id="ARBA00023163"/>
    </source>
</evidence>
<dbReference type="InterPro" id="IPR011711">
    <property type="entry name" value="GntR_C"/>
</dbReference>
<protein>
    <submittedName>
        <fullName evidence="5">FadR family transcriptional regulator</fullName>
    </submittedName>
</protein>
<dbReference type="Proteomes" id="UP000649826">
    <property type="component" value="Unassembled WGS sequence"/>
</dbReference>
<comment type="caution">
    <text evidence="5">The sequence shown here is derived from an EMBL/GenBank/DDBJ whole genome shotgun (WGS) entry which is preliminary data.</text>
</comment>
<dbReference type="Pfam" id="PF00392">
    <property type="entry name" value="GntR"/>
    <property type="match status" value="1"/>
</dbReference>
<evidence type="ECO:0000256" key="2">
    <source>
        <dbReference type="ARBA" id="ARBA00023125"/>
    </source>
</evidence>
<dbReference type="PANTHER" id="PTHR43537:SF43">
    <property type="entry name" value="GNTR-FAMILY TRANSCRIPTIONAL REGULATOR"/>
    <property type="match status" value="1"/>
</dbReference>
<dbReference type="PANTHER" id="PTHR43537">
    <property type="entry name" value="TRANSCRIPTIONAL REGULATOR, GNTR FAMILY"/>
    <property type="match status" value="1"/>
</dbReference>
<keyword evidence="2" id="KW-0238">DNA-binding</keyword>
<dbReference type="SUPFAM" id="SSF46785">
    <property type="entry name" value="Winged helix' DNA-binding domain"/>
    <property type="match status" value="1"/>
</dbReference>
<gene>
    <name evidence="5" type="ORF">H8Z82_01560</name>
</gene>
<dbReference type="SMART" id="SM00895">
    <property type="entry name" value="FCD"/>
    <property type="match status" value="1"/>
</dbReference>
<dbReference type="InterPro" id="IPR036388">
    <property type="entry name" value="WH-like_DNA-bd_sf"/>
</dbReference>
<sequence>MFRKIDRTNTFNDVLKQIIEQIQTGELKPGDALPAERILAEELGISRPALREVLKALSLLGITVSVHGGANYIATDLSSCLTGPLSIIFQMYNSKIQDTVSLRGALETKAAYLAAQNCSQLDAAELQLIIAKLDSTDDETLRSDLDRDLHFKIAQIADNPLIFSVMNASSQLTENMIVGIRSHFMQKDEDSPEIDSQHTRLVAAITANNPSLAEQIMSEHMQTIERLLKEITE</sequence>
<evidence type="ECO:0000313" key="6">
    <source>
        <dbReference type="Proteomes" id="UP000649826"/>
    </source>
</evidence>
<dbReference type="PRINTS" id="PR00035">
    <property type="entry name" value="HTHGNTR"/>
</dbReference>
<evidence type="ECO:0000256" key="1">
    <source>
        <dbReference type="ARBA" id="ARBA00023015"/>
    </source>
</evidence>
<dbReference type="InterPro" id="IPR000524">
    <property type="entry name" value="Tscrpt_reg_HTH_GntR"/>
</dbReference>
<evidence type="ECO:0000313" key="5">
    <source>
        <dbReference type="EMBL" id="MBC5778367.1"/>
    </source>
</evidence>
<dbReference type="Gene3D" id="1.20.120.530">
    <property type="entry name" value="GntR ligand-binding domain-like"/>
    <property type="match status" value="1"/>
</dbReference>
<evidence type="ECO:0000259" key="4">
    <source>
        <dbReference type="PROSITE" id="PS50949"/>
    </source>
</evidence>
<dbReference type="Pfam" id="PF07729">
    <property type="entry name" value="FCD"/>
    <property type="match status" value="1"/>
</dbReference>
<dbReference type="PROSITE" id="PS50949">
    <property type="entry name" value="HTH_GNTR"/>
    <property type="match status" value="1"/>
</dbReference>
<proteinExistence type="predicted"/>
<dbReference type="SMART" id="SM00345">
    <property type="entry name" value="HTH_GNTR"/>
    <property type="match status" value="1"/>
</dbReference>
<keyword evidence="1" id="KW-0805">Transcription regulation</keyword>
<dbReference type="SUPFAM" id="SSF48008">
    <property type="entry name" value="GntR ligand-binding domain-like"/>
    <property type="match status" value="1"/>
</dbReference>
<accession>A0ABR7IEB8</accession>
<dbReference type="RefSeq" id="WP_019160605.1">
    <property type="nucleotide sequence ID" value="NZ_JACOQG010000002.1"/>
</dbReference>
<dbReference type="EMBL" id="JACOQG010000002">
    <property type="protein sequence ID" value="MBC5778367.1"/>
    <property type="molecule type" value="Genomic_DNA"/>
</dbReference>
<reference evidence="5 6" key="1">
    <citation type="submission" date="2020-08" db="EMBL/GenBank/DDBJ databases">
        <title>Genome public.</title>
        <authorList>
            <person name="Liu C."/>
            <person name="Sun Q."/>
        </authorList>
    </citation>
    <scope>NUCLEOTIDE SEQUENCE [LARGE SCALE GENOMIC DNA]</scope>
    <source>
        <strain evidence="5 6">M29</strain>
    </source>
</reference>
<feature type="domain" description="HTH gntR-type" evidence="4">
    <location>
        <begin position="8"/>
        <end position="76"/>
    </location>
</feature>
<name>A0ABR7IEB8_9FIRM</name>
<keyword evidence="6" id="KW-1185">Reference proteome</keyword>
<keyword evidence="3" id="KW-0804">Transcription</keyword>